<gene>
    <name evidence="1" type="ORF">NUW58_g4218</name>
</gene>
<comment type="caution">
    <text evidence="1">The sequence shown here is derived from an EMBL/GenBank/DDBJ whole genome shotgun (WGS) entry which is preliminary data.</text>
</comment>
<keyword evidence="2" id="KW-1185">Reference proteome</keyword>
<name>A0ACC1P8V6_9PEZI</name>
<organism evidence="1 2">
    <name type="scientific">Xylaria curta</name>
    <dbReference type="NCBI Taxonomy" id="42375"/>
    <lineage>
        <taxon>Eukaryota</taxon>
        <taxon>Fungi</taxon>
        <taxon>Dikarya</taxon>
        <taxon>Ascomycota</taxon>
        <taxon>Pezizomycotina</taxon>
        <taxon>Sordariomycetes</taxon>
        <taxon>Xylariomycetidae</taxon>
        <taxon>Xylariales</taxon>
        <taxon>Xylariaceae</taxon>
        <taxon>Xylaria</taxon>
    </lineage>
</organism>
<proteinExistence type="predicted"/>
<evidence type="ECO:0000313" key="2">
    <source>
        <dbReference type="Proteomes" id="UP001143856"/>
    </source>
</evidence>
<sequence>MVPTPVLTERRETVDAHAKSIAINPACVQTGEARRSIQGLFGRRMLPIATPATRLGRRRRHDFETEDTTEDERQQQRGFKGKRFLENRFAALRHAQLPQTPNNLNFGDIAGHGVRGESARSIQVLPTPQKESSDSNPVRLSSKRAGRLFETSLQESPVEGQEIQKEGNIRLSEELLRPGDTATAIPASEAPLFISVLGLRSNDENKRTTGRYANIFWDMPEMSSWMRLMASKGHRVWLAGGGLAALRSRICSPLRYWREGNGNNTIRLWIVVTALAADEELAWRRHSKPSVYYALTKDGDVVWSHTP</sequence>
<evidence type="ECO:0000313" key="1">
    <source>
        <dbReference type="EMBL" id="KAJ2987976.1"/>
    </source>
</evidence>
<dbReference type="Proteomes" id="UP001143856">
    <property type="component" value="Unassembled WGS sequence"/>
</dbReference>
<dbReference type="EMBL" id="JAPDGR010000715">
    <property type="protein sequence ID" value="KAJ2987976.1"/>
    <property type="molecule type" value="Genomic_DNA"/>
</dbReference>
<reference evidence="1" key="1">
    <citation type="submission" date="2022-10" db="EMBL/GenBank/DDBJ databases">
        <title>Genome Sequence of Xylaria curta.</title>
        <authorList>
            <person name="Buettner E."/>
        </authorList>
    </citation>
    <scope>NUCLEOTIDE SEQUENCE</scope>
    <source>
        <strain evidence="1">Babe10</strain>
    </source>
</reference>
<accession>A0ACC1P8V6</accession>
<protein>
    <submittedName>
        <fullName evidence="1">Uncharacterized protein</fullName>
    </submittedName>
</protein>